<dbReference type="PANTHER" id="PTHR12159:SF9">
    <property type="entry name" value="G_T MISMATCH-SPECIFIC THYMINE DNA GLYCOSYLASE"/>
    <property type="match status" value="1"/>
</dbReference>
<dbReference type="InterPro" id="IPR005122">
    <property type="entry name" value="Uracil-DNA_glycosylase-like"/>
</dbReference>
<sequence length="271" mass="31146">MDDKIKSLIQAYSCETPGEIKPKVVDLKVSKKKKSSSPTKPKKLLDKSLYKDLPPSLKTDLTLVFIGFNPGLQSSLTQHHYAHFSNLFWKLFNQSKLIYSVVDVETALENDTFLQSRTTGQEVSKFTAVDDYDLLDYGIGFTDMVLRCTKAIDELTKAEKLENVPRLFDELKAAKPKFLCFIGKGIWEVIVTYLNGFKNFKLKDFKWGVQKVSEAEGEYRRLLLSLQKHLGYDDYGLYIFPNTSGLVTSLKFHEKLELWNNLVKDIYSRKT</sequence>
<evidence type="ECO:0000313" key="5">
    <source>
        <dbReference type="EMBL" id="CAH2352332.1"/>
    </source>
</evidence>
<evidence type="ECO:0000256" key="3">
    <source>
        <dbReference type="ARBA" id="ARBA00023204"/>
    </source>
</evidence>
<evidence type="ECO:0000256" key="1">
    <source>
        <dbReference type="ARBA" id="ARBA00022763"/>
    </source>
</evidence>
<dbReference type="PANTHER" id="PTHR12159">
    <property type="entry name" value="G/T AND G/U MISMATCH-SPECIFIC DNA GLYCOSYLASE"/>
    <property type="match status" value="1"/>
</dbReference>
<dbReference type="InterPro" id="IPR015637">
    <property type="entry name" value="MUG/TDG"/>
</dbReference>
<keyword evidence="1" id="KW-0227">DNA damage</keyword>
<proteinExistence type="predicted"/>
<keyword evidence="3" id="KW-0234">DNA repair</keyword>
<evidence type="ECO:0000256" key="2">
    <source>
        <dbReference type="ARBA" id="ARBA00022801"/>
    </source>
</evidence>
<dbReference type="GO" id="GO:0004844">
    <property type="term" value="F:uracil DNA N-glycosylase activity"/>
    <property type="evidence" value="ECO:0007669"/>
    <property type="project" value="TreeGrafter"/>
</dbReference>
<dbReference type="Pfam" id="PF03167">
    <property type="entry name" value="UDG"/>
    <property type="match status" value="1"/>
</dbReference>
<dbReference type="CDD" id="cd10028">
    <property type="entry name" value="UDG-F2_TDG_MUG"/>
    <property type="match status" value="1"/>
</dbReference>
<dbReference type="EMBL" id="CAKXYY010000006">
    <property type="protein sequence ID" value="CAH2352332.1"/>
    <property type="molecule type" value="Genomic_DNA"/>
</dbReference>
<dbReference type="Proteomes" id="UP000837801">
    <property type="component" value="Unassembled WGS sequence"/>
</dbReference>
<protein>
    <recommendedName>
        <fullName evidence="4">Uracil-DNA glycosylase-like domain-containing protein</fullName>
    </recommendedName>
</protein>
<dbReference type="GO" id="GO:0008263">
    <property type="term" value="F:pyrimidine-specific mismatch base pair DNA N-glycosylase activity"/>
    <property type="evidence" value="ECO:0007669"/>
    <property type="project" value="TreeGrafter"/>
</dbReference>
<dbReference type="SUPFAM" id="SSF52141">
    <property type="entry name" value="Uracil-DNA glycosylase-like"/>
    <property type="match status" value="1"/>
</dbReference>
<dbReference type="AlphaFoldDB" id="A0A9P0QPQ1"/>
<accession>A0A9P0QPQ1</accession>
<dbReference type="OrthoDB" id="565731at2759"/>
<dbReference type="Gene3D" id="3.40.470.10">
    <property type="entry name" value="Uracil-DNA glycosylase-like domain"/>
    <property type="match status" value="1"/>
</dbReference>
<gene>
    <name evidence="5" type="ORF">CLIB1423_06S03994</name>
</gene>
<dbReference type="InterPro" id="IPR036895">
    <property type="entry name" value="Uracil-DNA_glycosylase-like_sf"/>
</dbReference>
<evidence type="ECO:0000259" key="4">
    <source>
        <dbReference type="Pfam" id="PF03167"/>
    </source>
</evidence>
<dbReference type="GO" id="GO:0006285">
    <property type="term" value="P:base-excision repair, AP site formation"/>
    <property type="evidence" value="ECO:0007669"/>
    <property type="project" value="InterPro"/>
</dbReference>
<feature type="domain" description="Uracil-DNA glycosylase-like" evidence="4">
    <location>
        <begin position="57"/>
        <end position="261"/>
    </location>
</feature>
<keyword evidence="2" id="KW-0378">Hydrolase</keyword>
<organism evidence="5 6">
    <name type="scientific">[Candida] railenensis</name>
    <dbReference type="NCBI Taxonomy" id="45579"/>
    <lineage>
        <taxon>Eukaryota</taxon>
        <taxon>Fungi</taxon>
        <taxon>Dikarya</taxon>
        <taxon>Ascomycota</taxon>
        <taxon>Saccharomycotina</taxon>
        <taxon>Pichiomycetes</taxon>
        <taxon>Debaryomycetaceae</taxon>
        <taxon>Kurtzmaniella</taxon>
    </lineage>
</organism>
<name>A0A9P0QPQ1_9ASCO</name>
<keyword evidence="6" id="KW-1185">Reference proteome</keyword>
<reference evidence="5" key="1">
    <citation type="submission" date="2022-03" db="EMBL/GenBank/DDBJ databases">
        <authorList>
            <person name="Legras J.-L."/>
            <person name="Devillers H."/>
            <person name="Grondin C."/>
        </authorList>
    </citation>
    <scope>NUCLEOTIDE SEQUENCE</scope>
    <source>
        <strain evidence="5">CLIB 1423</strain>
    </source>
</reference>
<comment type="caution">
    <text evidence="5">The sequence shown here is derived from an EMBL/GenBank/DDBJ whole genome shotgun (WGS) entry which is preliminary data.</text>
</comment>
<evidence type="ECO:0000313" key="6">
    <source>
        <dbReference type="Proteomes" id="UP000837801"/>
    </source>
</evidence>